<evidence type="ECO:0000259" key="2">
    <source>
        <dbReference type="Pfam" id="PF20151"/>
    </source>
</evidence>
<gene>
    <name evidence="3" type="ORF">D9758_006208</name>
</gene>
<feature type="transmembrane region" description="Helical" evidence="1">
    <location>
        <begin position="51"/>
        <end position="72"/>
    </location>
</feature>
<dbReference type="Pfam" id="PF20151">
    <property type="entry name" value="DUF6533"/>
    <property type="match status" value="1"/>
</dbReference>
<keyword evidence="1" id="KW-0812">Transmembrane</keyword>
<feature type="transmembrane region" description="Helical" evidence="1">
    <location>
        <begin position="109"/>
        <end position="136"/>
    </location>
</feature>
<dbReference type="Proteomes" id="UP000559256">
    <property type="component" value="Unassembled WGS sequence"/>
</dbReference>
<name>A0A8H5GB49_9AGAR</name>
<proteinExistence type="predicted"/>
<accession>A0A8H5GB49</accession>
<evidence type="ECO:0000256" key="1">
    <source>
        <dbReference type="SAM" id="Phobius"/>
    </source>
</evidence>
<feature type="transmembrane region" description="Helical" evidence="1">
    <location>
        <begin position="198"/>
        <end position="219"/>
    </location>
</feature>
<keyword evidence="1" id="KW-0472">Membrane</keyword>
<feature type="domain" description="DUF6533" evidence="2">
    <location>
        <begin position="17"/>
        <end position="62"/>
    </location>
</feature>
<dbReference type="AlphaFoldDB" id="A0A8H5GB49"/>
<comment type="caution">
    <text evidence="3">The sequence shown here is derived from an EMBL/GenBank/DDBJ whole genome shotgun (WGS) entry which is preliminary data.</text>
</comment>
<reference evidence="3 4" key="1">
    <citation type="journal article" date="2020" name="ISME J.">
        <title>Uncovering the hidden diversity of litter-decomposition mechanisms in mushroom-forming fungi.</title>
        <authorList>
            <person name="Floudas D."/>
            <person name="Bentzer J."/>
            <person name="Ahren D."/>
            <person name="Johansson T."/>
            <person name="Persson P."/>
            <person name="Tunlid A."/>
        </authorList>
    </citation>
    <scope>NUCLEOTIDE SEQUENCE [LARGE SCALE GENOMIC DNA]</scope>
    <source>
        <strain evidence="3 4">CBS 291.85</strain>
    </source>
</reference>
<dbReference type="InterPro" id="IPR045340">
    <property type="entry name" value="DUF6533"/>
</dbReference>
<keyword evidence="4" id="KW-1185">Reference proteome</keyword>
<organism evidence="3 4">
    <name type="scientific">Tetrapyrgos nigripes</name>
    <dbReference type="NCBI Taxonomy" id="182062"/>
    <lineage>
        <taxon>Eukaryota</taxon>
        <taxon>Fungi</taxon>
        <taxon>Dikarya</taxon>
        <taxon>Basidiomycota</taxon>
        <taxon>Agaricomycotina</taxon>
        <taxon>Agaricomycetes</taxon>
        <taxon>Agaricomycetidae</taxon>
        <taxon>Agaricales</taxon>
        <taxon>Marasmiineae</taxon>
        <taxon>Marasmiaceae</taxon>
        <taxon>Tetrapyrgos</taxon>
    </lineage>
</organism>
<evidence type="ECO:0000313" key="3">
    <source>
        <dbReference type="EMBL" id="KAF5361485.1"/>
    </source>
</evidence>
<evidence type="ECO:0000313" key="4">
    <source>
        <dbReference type="Proteomes" id="UP000559256"/>
    </source>
</evidence>
<sequence>MASTIVQTFNNTNASRYVSLAGLVVLVYDHCITFDDEVEFIWKAKWKLPKVLFLLLRYIVPIALLVNIIYMSGISGYVSDKHCVVWFGVSEFGVLVLLHLWNISDRNKFLVIATLVIYILAFIANMVTAALAVSYLPGHTTYSPIFKLCALDHKKGIPFVWAPGLVLDVLIIPTLIYNALERPRDARTELTTQVFRDGLLFFAILLILRLTNLLLAIFAPVSIIPARNTDQILTRLCIAPVDISPVPRRILHMGMHYIDNQ</sequence>
<protein>
    <recommendedName>
        <fullName evidence="2">DUF6533 domain-containing protein</fullName>
    </recommendedName>
</protein>
<feature type="transmembrane region" description="Helical" evidence="1">
    <location>
        <begin position="156"/>
        <end position="177"/>
    </location>
</feature>
<keyword evidence="1" id="KW-1133">Transmembrane helix</keyword>
<feature type="transmembrane region" description="Helical" evidence="1">
    <location>
        <begin position="84"/>
        <end position="102"/>
    </location>
</feature>
<dbReference type="OrthoDB" id="3251775at2759"/>
<dbReference type="EMBL" id="JAACJM010000040">
    <property type="protein sequence ID" value="KAF5361485.1"/>
    <property type="molecule type" value="Genomic_DNA"/>
</dbReference>